<accession>A0A498LZL5</accession>
<gene>
    <name evidence="1" type="ORF">ROHU_028853</name>
</gene>
<dbReference type="EMBL" id="QBIY01012927">
    <property type="protein sequence ID" value="RXN14018.1"/>
    <property type="molecule type" value="Genomic_DNA"/>
</dbReference>
<reference evidence="1 2" key="1">
    <citation type="submission" date="2018-03" db="EMBL/GenBank/DDBJ databases">
        <title>Draft genome sequence of Rohu Carp (Labeo rohita).</title>
        <authorList>
            <person name="Das P."/>
            <person name="Kushwaha B."/>
            <person name="Joshi C.G."/>
            <person name="Kumar D."/>
            <person name="Nagpure N.S."/>
            <person name="Sahoo L."/>
            <person name="Das S.P."/>
            <person name="Bit A."/>
            <person name="Patnaik S."/>
            <person name="Meher P.K."/>
            <person name="Jayasankar P."/>
            <person name="Koringa P.G."/>
            <person name="Patel N.V."/>
            <person name="Hinsu A.T."/>
            <person name="Kumar R."/>
            <person name="Pandey M."/>
            <person name="Agarwal S."/>
            <person name="Srivastava S."/>
            <person name="Singh M."/>
            <person name="Iquebal M.A."/>
            <person name="Jaiswal S."/>
            <person name="Angadi U.B."/>
            <person name="Kumar N."/>
            <person name="Raza M."/>
            <person name="Shah T.M."/>
            <person name="Rai A."/>
            <person name="Jena J.K."/>
        </authorList>
    </citation>
    <scope>NUCLEOTIDE SEQUENCE [LARGE SCALE GENOMIC DNA]</scope>
    <source>
        <strain evidence="1">DASCIFA01</strain>
        <tissue evidence="1">Testis</tissue>
    </source>
</reference>
<sequence>MESLFHQMISNCSFLPPVFRLKVWLQGGTSIIPLRARCHRLISCRTFERHFHVSNYHYGAKATPAALQHGVLASP</sequence>
<keyword evidence="2" id="KW-1185">Reference proteome</keyword>
<proteinExistence type="predicted"/>
<dbReference type="Proteomes" id="UP000290572">
    <property type="component" value="Unassembled WGS sequence"/>
</dbReference>
<evidence type="ECO:0000313" key="2">
    <source>
        <dbReference type="Proteomes" id="UP000290572"/>
    </source>
</evidence>
<name>A0A498LZL5_LABRO</name>
<organism evidence="1 2">
    <name type="scientific">Labeo rohita</name>
    <name type="common">Indian major carp</name>
    <name type="synonym">Cyprinus rohita</name>
    <dbReference type="NCBI Taxonomy" id="84645"/>
    <lineage>
        <taxon>Eukaryota</taxon>
        <taxon>Metazoa</taxon>
        <taxon>Chordata</taxon>
        <taxon>Craniata</taxon>
        <taxon>Vertebrata</taxon>
        <taxon>Euteleostomi</taxon>
        <taxon>Actinopterygii</taxon>
        <taxon>Neopterygii</taxon>
        <taxon>Teleostei</taxon>
        <taxon>Ostariophysi</taxon>
        <taxon>Cypriniformes</taxon>
        <taxon>Cyprinidae</taxon>
        <taxon>Labeoninae</taxon>
        <taxon>Labeonini</taxon>
        <taxon>Labeo</taxon>
    </lineage>
</organism>
<evidence type="ECO:0000313" key="1">
    <source>
        <dbReference type="EMBL" id="RXN14018.1"/>
    </source>
</evidence>
<protein>
    <submittedName>
        <fullName evidence="1">Uncharacterized protein</fullName>
    </submittedName>
</protein>
<dbReference type="AlphaFoldDB" id="A0A498LZL5"/>
<comment type="caution">
    <text evidence="1">The sequence shown here is derived from an EMBL/GenBank/DDBJ whole genome shotgun (WGS) entry which is preliminary data.</text>
</comment>